<dbReference type="SUPFAM" id="SSF52129">
    <property type="entry name" value="Caspase-like"/>
    <property type="match status" value="1"/>
</dbReference>
<dbReference type="InterPro" id="IPR001769">
    <property type="entry name" value="Gingipain"/>
</dbReference>
<evidence type="ECO:0000313" key="3">
    <source>
        <dbReference type="EMBL" id="TGE17034.1"/>
    </source>
</evidence>
<dbReference type="Gene3D" id="3.40.50.10390">
    <property type="entry name" value="Gingipain r, domain 1"/>
    <property type="match status" value="1"/>
</dbReference>
<evidence type="ECO:0000313" key="4">
    <source>
        <dbReference type="Proteomes" id="UP000297739"/>
    </source>
</evidence>
<keyword evidence="4" id="KW-1185">Reference proteome</keyword>
<feature type="domain" description="Gingipain" evidence="2">
    <location>
        <begin position="575"/>
        <end position="981"/>
    </location>
</feature>
<keyword evidence="1" id="KW-0732">Signal</keyword>
<dbReference type="CDD" id="cd02258">
    <property type="entry name" value="Peptidase_C25_N"/>
    <property type="match status" value="1"/>
</dbReference>
<reference evidence="3 4" key="1">
    <citation type="submission" date="2019-04" db="EMBL/GenBank/DDBJ databases">
        <authorList>
            <person name="Feng G."/>
            <person name="Zhang J."/>
            <person name="Zhu H."/>
        </authorList>
    </citation>
    <scope>NUCLEOTIDE SEQUENCE [LARGE SCALE GENOMIC DNA]</scope>
    <source>
        <strain evidence="3 4">JCM 17223</strain>
    </source>
</reference>
<comment type="caution">
    <text evidence="3">The sequence shown here is derived from an EMBL/GenBank/DDBJ whole genome shotgun (WGS) entry which is preliminary data.</text>
</comment>
<gene>
    <name evidence="3" type="primary">porU</name>
    <name evidence="3" type="ORF">E5J99_08610</name>
</gene>
<organism evidence="3 4">
    <name type="scientific">Hymenobacter elongatus</name>
    <dbReference type="NCBI Taxonomy" id="877208"/>
    <lineage>
        <taxon>Bacteria</taxon>
        <taxon>Pseudomonadati</taxon>
        <taxon>Bacteroidota</taxon>
        <taxon>Cytophagia</taxon>
        <taxon>Cytophagales</taxon>
        <taxon>Hymenobacteraceae</taxon>
        <taxon>Hymenobacter</taxon>
    </lineage>
</organism>
<dbReference type="GO" id="GO:0008234">
    <property type="term" value="F:cysteine-type peptidase activity"/>
    <property type="evidence" value="ECO:0007669"/>
    <property type="project" value="InterPro"/>
</dbReference>
<dbReference type="Gene3D" id="3.40.50.1460">
    <property type="match status" value="1"/>
</dbReference>
<evidence type="ECO:0000259" key="2">
    <source>
        <dbReference type="Pfam" id="PF01364"/>
    </source>
</evidence>
<accession>A0A4Z0PLF9</accession>
<dbReference type="NCBIfam" id="NF033707">
    <property type="entry name" value="T9SS_sortase"/>
    <property type="match status" value="1"/>
</dbReference>
<proteinExistence type="predicted"/>
<dbReference type="EMBL" id="SRLD01000013">
    <property type="protein sequence ID" value="TGE17034.1"/>
    <property type="molecule type" value="Genomic_DNA"/>
</dbReference>
<name>A0A4Z0PLF9_9BACT</name>
<dbReference type="InterPro" id="IPR029030">
    <property type="entry name" value="Caspase-like_dom_sf"/>
</dbReference>
<dbReference type="Proteomes" id="UP000297739">
    <property type="component" value="Unassembled WGS sequence"/>
</dbReference>
<protein>
    <submittedName>
        <fullName evidence="3">Type IX secretion system sortase PorU</fullName>
    </submittedName>
</protein>
<evidence type="ECO:0000256" key="1">
    <source>
        <dbReference type="ARBA" id="ARBA00022729"/>
    </source>
</evidence>
<dbReference type="Pfam" id="PF01364">
    <property type="entry name" value="Peptidase_C25"/>
    <property type="match status" value="1"/>
</dbReference>
<sequence>MNRFYSECVASSSLLLLFCCPRPTLMRYSTLLVVLWCLTLGMVVPAKAQTEQVVRGQLVWKGYAQAANQAGRLRRVPIFGGGTFRPGEQHPNYQLRIPGRIVQGQVRNAVYEAFSPADAKLFDAATLPATADVSLTTGTEQRQPITFALVQAVRRSPQTGQAEKLVSFEYVYALNAQQSRPTRVQSRKYANSSVLKQGDWFKVGVATSGIYKLDKKALTALGIDMQGRDPRRLKIYGNAVGTLPQANSAYRPDDLVENAIYVAGENDNSFDDSDYVLFYARGPHTWDLEKGPVPRFRHHLNVYTDTAYYFVTVGTAPGLRVGPARTVTGTPTATVNQFTERQFHEQELINLGKSGRQWLGEGFTTNTTSREVAFTIPDLVPGSTLQLTSQLIGAVAYTNSALFQLSLNGTSLGSQPLQGISSSPGNFPEIANSDLRTFAYPIPGTPTADLRVRLTFSSPSDPAAQGYLDYLEVNAPRRLRLTGSQLAFNSLPTVPFSEFLLGASAAASVWDVTNPRHPRPLALGSTGNFVSPTDSLREFVAFTGTDFPAPPRFFGKVGNQDLHARLNLNGKLDLVIVTYPPFKAEADRLAAHRRSHDNLNVEVVTTTEVYNEFSSGGQDVTAIRDLMKMVYDRNTTGKRNYLLLFGDGSYDYKSDLTNDPKAVPTWWADRSPLNGDKIAQNFVPTYESRESFSLTYARPLSFPQGKGVTFCSDDYFGLLDDDEGEWDESSSNEFIDIGIGRLPIRTPRDQPRSTAQAALVVNKLIRYDAPTSFGKWRNRITFVADDGDGSIHISTSADPQADSITRFHPEYNIHKIYLDLYPQTIASGGQRSPECNRAIDESIEQGSLIVHYSGHGGPKNLADEQIVTKQSVLALKNRNKLTFMVTGTCDFGTFDNPEEDSGGELALTNVEGGAVGLLTTTRLAFSHLSFALTSKFYTTAFKSIDGQMPRLGEAIMVAKNASNSGSNNRNFVMLGDPTSRLAYAQQEVALDSINGRLTSTTASDTLRALSTVKLSGVVKSGQAINTTFTGQAHVTVYEKPAVIYTLKNQFDDVVLPIIVQENIIYDGQATVRNGRFKVNFVVPKDINYSVGMGKIQLYAKDSVHVIDANGYRETAVGGADPNAQLDTIPPRMRLFMDKESFVFGGVTGTNTTLIALLSDLSGINTAGAGIGHEITATLDNDPSKLTVLNDFYTANVDSFQSGKVKYLFKDLTTGPHVLRLKAWDTFNNSAQQEVEFIAASTEKLALAHVLNYPNPFSTKTTFQFDHNRTTEDLDVQVQIFTVSGRLVRTLRTTVVSSGPHVGRDLDALTWNGRDEYEDQLARGVYVYRVSVRSQHDGATASKFEKLVILN</sequence>
<dbReference type="OrthoDB" id="9809780at2"/>
<dbReference type="GO" id="GO:0006508">
    <property type="term" value="P:proteolysis"/>
    <property type="evidence" value="ECO:0007669"/>
    <property type="project" value="InterPro"/>
</dbReference>
<dbReference type="InterPro" id="IPR029031">
    <property type="entry name" value="Gingipain_N_sf"/>
</dbReference>
<dbReference type="Gene3D" id="2.60.40.4070">
    <property type="match status" value="1"/>
</dbReference>